<keyword evidence="3" id="KW-1185">Reference proteome</keyword>
<feature type="non-terminal residue" evidence="2">
    <location>
        <position position="50"/>
    </location>
</feature>
<name>W2S9W4_CYPE1</name>
<dbReference type="GO" id="GO:0046933">
    <property type="term" value="F:proton-transporting ATP synthase activity, rotational mechanism"/>
    <property type="evidence" value="ECO:0007669"/>
    <property type="project" value="TreeGrafter"/>
</dbReference>
<dbReference type="Proteomes" id="UP000030752">
    <property type="component" value="Unassembled WGS sequence"/>
</dbReference>
<evidence type="ECO:0000313" key="2">
    <source>
        <dbReference type="EMBL" id="ETN45516.1"/>
    </source>
</evidence>
<dbReference type="VEuPathDB" id="FungiDB:HMPREF1541_09348"/>
<gene>
    <name evidence="2" type="ORF">HMPREF1541_09348</name>
</gene>
<dbReference type="GeneID" id="19976687"/>
<dbReference type="EMBL" id="KB822712">
    <property type="protein sequence ID" value="ETN45516.1"/>
    <property type="molecule type" value="Genomic_DNA"/>
</dbReference>
<dbReference type="RefSeq" id="XP_008712244.1">
    <property type="nucleotide sequence ID" value="XM_008714022.1"/>
</dbReference>
<reference evidence="2 3" key="1">
    <citation type="submission" date="2013-03" db="EMBL/GenBank/DDBJ databases">
        <title>The Genome Sequence of Phialophora europaea CBS 101466.</title>
        <authorList>
            <consortium name="The Broad Institute Genomics Platform"/>
            <person name="Cuomo C."/>
            <person name="de Hoog S."/>
            <person name="Gorbushina A."/>
            <person name="Walker B."/>
            <person name="Young S.K."/>
            <person name="Zeng Q."/>
            <person name="Gargeya S."/>
            <person name="Fitzgerald M."/>
            <person name="Haas B."/>
            <person name="Abouelleil A."/>
            <person name="Allen A.W."/>
            <person name="Alvarado L."/>
            <person name="Arachchi H.M."/>
            <person name="Berlin A.M."/>
            <person name="Chapman S.B."/>
            <person name="Gainer-Dewar J."/>
            <person name="Goldberg J."/>
            <person name="Griggs A."/>
            <person name="Gujja S."/>
            <person name="Hansen M."/>
            <person name="Howarth C."/>
            <person name="Imamovic A."/>
            <person name="Ireland A."/>
            <person name="Larimer J."/>
            <person name="McCowan C."/>
            <person name="Murphy C."/>
            <person name="Pearson M."/>
            <person name="Poon T.W."/>
            <person name="Priest M."/>
            <person name="Roberts A."/>
            <person name="Saif S."/>
            <person name="Shea T."/>
            <person name="Sisk P."/>
            <person name="Sykes S."/>
            <person name="Wortman J."/>
            <person name="Nusbaum C."/>
            <person name="Birren B."/>
        </authorList>
    </citation>
    <scope>NUCLEOTIDE SEQUENCE [LARGE SCALE GENOMIC DNA]</scope>
    <source>
        <strain evidence="2 3">CBS 101466</strain>
    </source>
</reference>
<dbReference type="Pfam" id="PF04911">
    <property type="entry name" value="ATP-synt_J"/>
    <property type="match status" value="1"/>
</dbReference>
<accession>W2S9W4</accession>
<evidence type="ECO:0000313" key="3">
    <source>
        <dbReference type="Proteomes" id="UP000030752"/>
    </source>
</evidence>
<dbReference type="GO" id="GO:0045259">
    <property type="term" value="C:proton-transporting ATP synthase complex"/>
    <property type="evidence" value="ECO:0007669"/>
    <property type="project" value="InterPro"/>
</dbReference>
<dbReference type="STRING" id="1220924.W2S9W4"/>
<dbReference type="eggNOG" id="ENOG502SC94">
    <property type="taxonomic scope" value="Eukaryota"/>
</dbReference>
<dbReference type="AlphaFoldDB" id="W2S9W4"/>
<organism evidence="2 3">
    <name type="scientific">Cyphellophora europaea (strain CBS 101466)</name>
    <name type="common">Phialophora europaea</name>
    <dbReference type="NCBI Taxonomy" id="1220924"/>
    <lineage>
        <taxon>Eukaryota</taxon>
        <taxon>Fungi</taxon>
        <taxon>Dikarya</taxon>
        <taxon>Ascomycota</taxon>
        <taxon>Pezizomycotina</taxon>
        <taxon>Eurotiomycetes</taxon>
        <taxon>Chaetothyriomycetidae</taxon>
        <taxon>Chaetothyriales</taxon>
        <taxon>Cyphellophoraceae</taxon>
        <taxon>Cyphellophora</taxon>
    </lineage>
</organism>
<dbReference type="OrthoDB" id="5520611at2759"/>
<dbReference type="PANTHER" id="PTHR28060">
    <property type="entry name" value="ATP SYNTHASE SUBUNIT J, MITOCHONDRIAL"/>
    <property type="match status" value="1"/>
</dbReference>
<dbReference type="InterPro" id="IPR006995">
    <property type="entry name" value="ATP_synth_F0_jsu"/>
</dbReference>
<feature type="chain" id="PRO_5004824197" evidence="1">
    <location>
        <begin position="21"/>
        <end position="50"/>
    </location>
</feature>
<keyword evidence="1" id="KW-0732">Signal</keyword>
<sequence>AEPMTPFFVAGLIVLYGVNAGANAMMDSEEFRNDPRKCRWTAGTCQKKRV</sequence>
<dbReference type="FunCoup" id="W2S9W4">
    <property type="interactions" value="66"/>
</dbReference>
<feature type="signal peptide" evidence="1">
    <location>
        <begin position="1"/>
        <end position="20"/>
    </location>
</feature>
<dbReference type="InParanoid" id="W2S9W4"/>
<feature type="non-terminal residue" evidence="2">
    <location>
        <position position="1"/>
    </location>
</feature>
<evidence type="ECO:0000256" key="1">
    <source>
        <dbReference type="SAM" id="SignalP"/>
    </source>
</evidence>
<protein>
    <submittedName>
        <fullName evidence="2">Uncharacterized protein</fullName>
    </submittedName>
</protein>
<dbReference type="HOGENOM" id="CLU_3129709_0_0_1"/>
<dbReference type="PANTHER" id="PTHR28060:SF1">
    <property type="entry name" value="ATP SYNTHASE SUBUNIT J, MITOCHONDRIAL"/>
    <property type="match status" value="1"/>
</dbReference>
<proteinExistence type="predicted"/>